<sequence>MVTTEICIFTLDSITLPDLLSPEKVHQSSLSTVRSQPGCQNIYWGIGIQDPLKLFWFIEWDSLSSHRTFQSLPAYPSFVSTALTLTSPSSPLPISVLHFDFPTPPSALFPRSSQKPYLEYFSFPVLPNTHDLISSVLSTLRSALSTYDGQGGIDSTYGFAIDHGRENDCVSLISWKSKEQHEAFLQTEAFGQAAPKMREVAAGPPVAIHVDLQEWE</sequence>
<gene>
    <name evidence="1" type="ORF">DFL_008841</name>
</gene>
<keyword evidence="2" id="KW-1185">Reference proteome</keyword>
<dbReference type="AlphaFoldDB" id="A0A436ZPY1"/>
<reference evidence="1 2" key="1">
    <citation type="submission" date="2019-01" db="EMBL/GenBank/DDBJ databases">
        <title>Intercellular communication is required for trap formation in the nematode-trapping fungus Duddingtonia flagrans.</title>
        <authorList>
            <person name="Youssar L."/>
            <person name="Wernet V."/>
            <person name="Hensel N."/>
            <person name="Hildebrandt H.-G."/>
            <person name="Fischer R."/>
        </authorList>
    </citation>
    <scope>NUCLEOTIDE SEQUENCE [LARGE SCALE GENOMIC DNA]</scope>
    <source>
        <strain evidence="1 2">CBS H-5679</strain>
    </source>
</reference>
<protein>
    <recommendedName>
        <fullName evidence="3">ABM domain-containing protein</fullName>
    </recommendedName>
</protein>
<dbReference type="STRING" id="97331.A0A436ZPY1"/>
<dbReference type="OrthoDB" id="3830579at2759"/>
<dbReference type="GeneID" id="93591152"/>
<name>A0A436ZPY1_ARTFL</name>
<dbReference type="Gene3D" id="3.30.70.100">
    <property type="match status" value="2"/>
</dbReference>
<dbReference type="SUPFAM" id="SSF54909">
    <property type="entry name" value="Dimeric alpha+beta barrel"/>
    <property type="match status" value="2"/>
</dbReference>
<evidence type="ECO:0008006" key="3">
    <source>
        <dbReference type="Google" id="ProtNLM"/>
    </source>
</evidence>
<dbReference type="InterPro" id="IPR011008">
    <property type="entry name" value="Dimeric_a/b-barrel"/>
</dbReference>
<comment type="caution">
    <text evidence="1">The sequence shown here is derived from an EMBL/GenBank/DDBJ whole genome shotgun (WGS) entry which is preliminary data.</text>
</comment>
<evidence type="ECO:0000313" key="1">
    <source>
        <dbReference type="EMBL" id="RVD80958.1"/>
    </source>
</evidence>
<evidence type="ECO:0000313" key="2">
    <source>
        <dbReference type="Proteomes" id="UP000283090"/>
    </source>
</evidence>
<dbReference type="RefSeq" id="XP_067486502.1">
    <property type="nucleotide sequence ID" value="XM_067638633.1"/>
</dbReference>
<dbReference type="VEuPathDB" id="FungiDB:DFL_008841"/>
<organism evidence="1 2">
    <name type="scientific">Arthrobotrys flagrans</name>
    <name type="common">Nematode-trapping fungus</name>
    <name type="synonym">Trichothecium flagrans</name>
    <dbReference type="NCBI Taxonomy" id="97331"/>
    <lineage>
        <taxon>Eukaryota</taxon>
        <taxon>Fungi</taxon>
        <taxon>Dikarya</taxon>
        <taxon>Ascomycota</taxon>
        <taxon>Pezizomycotina</taxon>
        <taxon>Orbiliomycetes</taxon>
        <taxon>Orbiliales</taxon>
        <taxon>Orbiliaceae</taxon>
        <taxon>Arthrobotrys</taxon>
    </lineage>
</organism>
<proteinExistence type="predicted"/>
<dbReference type="EMBL" id="SAEB01000012">
    <property type="protein sequence ID" value="RVD80958.1"/>
    <property type="molecule type" value="Genomic_DNA"/>
</dbReference>
<dbReference type="Proteomes" id="UP000283090">
    <property type="component" value="Unassembled WGS sequence"/>
</dbReference>
<accession>A0A436ZPY1</accession>